<evidence type="ECO:0000313" key="1">
    <source>
        <dbReference type="EnsemblMetazoa" id="AARA007218-PA"/>
    </source>
</evidence>
<keyword evidence="2" id="KW-1185">Reference proteome</keyword>
<sequence>MDSTPKCQLSNRPEKEQATMEKNAACVRNGSMLNVQNCSWRSKIQHRVDVEEQVKLVEEEKRLREREIKEKRELKRRENAELARQLEEKRKLAEKESLLRERELKAEAEMNALENSVRRESFEKKRELLLQQSRASNLGSQEGYIPSKKHRKQRCLKGNALELVKDQLTLKENVPDILETLKMIYGKPSLFIRLLLNKIRYMSPPRPDRLRTVIEFGLSVQALTNHMKAAKLNAHLNNPTLLKDLAEKLPGDMKLNWAAYQEEKAIEELEGFRNSVQYANVKGIVFTNASSSKPPMWMNVGNL</sequence>
<dbReference type="EMBL" id="APCN01007455">
    <property type="status" value="NOT_ANNOTATED_CDS"/>
    <property type="molecule type" value="Genomic_DNA"/>
</dbReference>
<organism evidence="1 2">
    <name type="scientific">Anopheles arabiensis</name>
    <name type="common">Mosquito</name>
    <dbReference type="NCBI Taxonomy" id="7173"/>
    <lineage>
        <taxon>Eukaryota</taxon>
        <taxon>Metazoa</taxon>
        <taxon>Ecdysozoa</taxon>
        <taxon>Arthropoda</taxon>
        <taxon>Hexapoda</taxon>
        <taxon>Insecta</taxon>
        <taxon>Pterygota</taxon>
        <taxon>Neoptera</taxon>
        <taxon>Endopterygota</taxon>
        <taxon>Diptera</taxon>
        <taxon>Nematocera</taxon>
        <taxon>Culicoidea</taxon>
        <taxon>Culicidae</taxon>
        <taxon>Anophelinae</taxon>
        <taxon>Anopheles</taxon>
    </lineage>
</organism>
<accession>A0A182I0X9</accession>
<proteinExistence type="predicted"/>
<dbReference type="VEuPathDB" id="VectorBase:AARA007218"/>
<dbReference type="Proteomes" id="UP000075840">
    <property type="component" value="Unassembled WGS sequence"/>
</dbReference>
<evidence type="ECO:0000313" key="2">
    <source>
        <dbReference type="Proteomes" id="UP000075840"/>
    </source>
</evidence>
<dbReference type="AlphaFoldDB" id="A0A182I0X9"/>
<dbReference type="VEuPathDB" id="VectorBase:AARA21_008939"/>
<name>A0A182I0X9_ANOAR</name>
<reference evidence="1" key="1">
    <citation type="submission" date="2022-08" db="UniProtKB">
        <authorList>
            <consortium name="EnsemblMetazoa"/>
        </authorList>
    </citation>
    <scope>IDENTIFICATION</scope>
    <source>
        <strain evidence="1">Dongola</strain>
    </source>
</reference>
<protein>
    <submittedName>
        <fullName evidence="1">Uncharacterized protein</fullName>
    </submittedName>
</protein>
<dbReference type="EnsemblMetazoa" id="AARA007218-RA">
    <property type="protein sequence ID" value="AARA007218-PA"/>
    <property type="gene ID" value="AARA007218"/>
</dbReference>